<dbReference type="GO" id="GO:0006508">
    <property type="term" value="P:proteolysis"/>
    <property type="evidence" value="ECO:0007669"/>
    <property type="project" value="UniProtKB-KW"/>
</dbReference>
<dbReference type="InterPro" id="IPR001872">
    <property type="entry name" value="Peptidase_A8"/>
</dbReference>
<keyword evidence="7 10" id="KW-1133">Transmembrane helix</keyword>
<comment type="similarity">
    <text evidence="1 9">Belongs to the peptidase A8 family.</text>
</comment>
<dbReference type="PANTHER" id="PTHR33695">
    <property type="entry name" value="LIPOPROTEIN SIGNAL PEPTIDASE"/>
    <property type="match status" value="1"/>
</dbReference>
<evidence type="ECO:0000256" key="6">
    <source>
        <dbReference type="ARBA" id="ARBA00022801"/>
    </source>
</evidence>
<comment type="caution">
    <text evidence="11">The sequence shown here is derived from an EMBL/GenBank/DDBJ whole genome shotgun (WGS) entry which is preliminary data.</text>
</comment>
<reference evidence="11 12" key="1">
    <citation type="submission" date="2019-03" db="EMBL/GenBank/DDBJ databases">
        <title>Genomic Encyclopedia of Archaeal and Bacterial Type Strains, Phase II (KMG-II): from individual species to whole genera.</title>
        <authorList>
            <person name="Goeker M."/>
        </authorList>
    </citation>
    <scope>NUCLEOTIDE SEQUENCE [LARGE SCALE GENOMIC DNA]</scope>
    <source>
        <strain evidence="11 12">ATCC 35214</strain>
    </source>
</reference>
<dbReference type="PRINTS" id="PR00781">
    <property type="entry name" value="LIPOSIGPTASE"/>
</dbReference>
<evidence type="ECO:0000256" key="10">
    <source>
        <dbReference type="SAM" id="Phobius"/>
    </source>
</evidence>
<accession>A0A4R7UC38</accession>
<evidence type="ECO:0000256" key="7">
    <source>
        <dbReference type="ARBA" id="ARBA00022989"/>
    </source>
</evidence>
<evidence type="ECO:0000256" key="3">
    <source>
        <dbReference type="ARBA" id="ARBA00022670"/>
    </source>
</evidence>
<feature type="transmembrane region" description="Helical" evidence="10">
    <location>
        <begin position="20"/>
        <end position="37"/>
    </location>
</feature>
<dbReference type="RefSeq" id="WP_134111058.1">
    <property type="nucleotide sequence ID" value="NZ_SOCN01000003.1"/>
</dbReference>
<dbReference type="EMBL" id="SOCN01000003">
    <property type="protein sequence ID" value="TDV23248.1"/>
    <property type="molecule type" value="Genomic_DNA"/>
</dbReference>
<feature type="transmembrane region" description="Helical" evidence="10">
    <location>
        <begin position="132"/>
        <end position="151"/>
    </location>
</feature>
<keyword evidence="4 10" id="KW-0812">Transmembrane</keyword>
<evidence type="ECO:0000256" key="9">
    <source>
        <dbReference type="RuleBase" id="RU004181"/>
    </source>
</evidence>
<keyword evidence="5" id="KW-0064">Aspartyl protease</keyword>
<feature type="transmembrane region" description="Helical" evidence="10">
    <location>
        <begin position="171"/>
        <end position="191"/>
    </location>
</feature>
<dbReference type="Proteomes" id="UP000295757">
    <property type="component" value="Unassembled WGS sequence"/>
</dbReference>
<evidence type="ECO:0000256" key="1">
    <source>
        <dbReference type="ARBA" id="ARBA00006139"/>
    </source>
</evidence>
<evidence type="ECO:0000256" key="4">
    <source>
        <dbReference type="ARBA" id="ARBA00022692"/>
    </source>
</evidence>
<evidence type="ECO:0000313" key="12">
    <source>
        <dbReference type="Proteomes" id="UP000295757"/>
    </source>
</evidence>
<keyword evidence="2" id="KW-1003">Cell membrane</keyword>
<dbReference type="GO" id="GO:0004190">
    <property type="term" value="F:aspartic-type endopeptidase activity"/>
    <property type="evidence" value="ECO:0007669"/>
    <property type="project" value="UniProtKB-KW"/>
</dbReference>
<evidence type="ECO:0000256" key="2">
    <source>
        <dbReference type="ARBA" id="ARBA00022475"/>
    </source>
</evidence>
<evidence type="ECO:0000313" key="11">
    <source>
        <dbReference type="EMBL" id="TDV23248.1"/>
    </source>
</evidence>
<dbReference type="OrthoDB" id="397153at2"/>
<evidence type="ECO:0000256" key="5">
    <source>
        <dbReference type="ARBA" id="ARBA00022750"/>
    </source>
</evidence>
<keyword evidence="3" id="KW-0645">Protease</keyword>
<proteinExistence type="inferred from homology"/>
<protein>
    <submittedName>
        <fullName evidence="11">Signal peptidase II</fullName>
    </submittedName>
</protein>
<dbReference type="AlphaFoldDB" id="A0A4R7UC38"/>
<dbReference type="GO" id="GO:0016020">
    <property type="term" value="C:membrane"/>
    <property type="evidence" value="ECO:0007669"/>
    <property type="project" value="InterPro"/>
</dbReference>
<keyword evidence="8 10" id="KW-0472">Membrane</keyword>
<name>A0A4R7UC38_9BACT</name>
<gene>
    <name evidence="11" type="ORF">BCF59_0593</name>
</gene>
<keyword evidence="12" id="KW-1185">Reference proteome</keyword>
<sequence length="207" mass="23700">MNKFKIKKFLHYLKNNKKRILITYIFMFGALIVFLAIDQITKNLLFSHGAISTLNNHQVQFSDGSYKDAESIYPGSDKWINYVIIGVRSIWHGGITFAKTRNTNLIQTISILLFILIFCYGFFIERKNKTRAILIGCILAGDLGNALDRFIFAGYVKDIFYIPFVHSNGTFNFADALIFSGIIGLLITLLIPSKHNHNYKRHQEAIL</sequence>
<feature type="transmembrane region" description="Helical" evidence="10">
    <location>
        <begin position="105"/>
        <end position="123"/>
    </location>
</feature>
<dbReference type="PANTHER" id="PTHR33695:SF1">
    <property type="entry name" value="LIPOPROTEIN SIGNAL PEPTIDASE"/>
    <property type="match status" value="1"/>
</dbReference>
<dbReference type="Pfam" id="PF01252">
    <property type="entry name" value="Peptidase_A8"/>
    <property type="match status" value="1"/>
</dbReference>
<organism evidence="11 12">
    <name type="scientific">Mycoplasmopsis mustelae</name>
    <dbReference type="NCBI Taxonomy" id="171289"/>
    <lineage>
        <taxon>Bacteria</taxon>
        <taxon>Bacillati</taxon>
        <taxon>Mycoplasmatota</taxon>
        <taxon>Mycoplasmoidales</taxon>
        <taxon>Metamycoplasmataceae</taxon>
        <taxon>Mycoplasmopsis</taxon>
    </lineage>
</organism>
<evidence type="ECO:0000256" key="8">
    <source>
        <dbReference type="ARBA" id="ARBA00023136"/>
    </source>
</evidence>
<keyword evidence="6" id="KW-0378">Hydrolase</keyword>